<dbReference type="PRINTS" id="PR00111">
    <property type="entry name" value="ABHYDROLASE"/>
</dbReference>
<evidence type="ECO:0000313" key="2">
    <source>
        <dbReference type="EMBL" id="GAA3895955.1"/>
    </source>
</evidence>
<dbReference type="Proteomes" id="UP001501563">
    <property type="component" value="Unassembled WGS sequence"/>
</dbReference>
<keyword evidence="3" id="KW-1185">Reference proteome</keyword>
<name>A0ABP7LAJ5_9ACTN</name>
<dbReference type="Pfam" id="PF12697">
    <property type="entry name" value="Abhydrolase_6"/>
    <property type="match status" value="1"/>
</dbReference>
<dbReference type="PANTHER" id="PTHR43194">
    <property type="entry name" value="HYDROLASE ALPHA/BETA FOLD FAMILY"/>
    <property type="match status" value="1"/>
</dbReference>
<gene>
    <name evidence="2" type="ORF">GCM10022207_75260</name>
</gene>
<reference evidence="3" key="1">
    <citation type="journal article" date="2019" name="Int. J. Syst. Evol. Microbiol.">
        <title>The Global Catalogue of Microorganisms (GCM) 10K type strain sequencing project: providing services to taxonomists for standard genome sequencing and annotation.</title>
        <authorList>
            <consortium name="The Broad Institute Genomics Platform"/>
            <consortium name="The Broad Institute Genome Sequencing Center for Infectious Disease"/>
            <person name="Wu L."/>
            <person name="Ma J."/>
        </authorList>
    </citation>
    <scope>NUCLEOTIDE SEQUENCE [LARGE SCALE GENOMIC DNA]</scope>
    <source>
        <strain evidence="3">JCM 16578</strain>
    </source>
</reference>
<dbReference type="SUPFAM" id="SSF53474">
    <property type="entry name" value="alpha/beta-Hydrolases"/>
    <property type="match status" value="1"/>
</dbReference>
<protein>
    <submittedName>
        <fullName evidence="2">Alpha/beta fold hydrolase</fullName>
    </submittedName>
</protein>
<comment type="caution">
    <text evidence="2">The sequence shown here is derived from an EMBL/GenBank/DDBJ whole genome shotgun (WGS) entry which is preliminary data.</text>
</comment>
<dbReference type="InterPro" id="IPR000073">
    <property type="entry name" value="AB_hydrolase_1"/>
</dbReference>
<feature type="domain" description="AB hydrolase-1" evidence="1">
    <location>
        <begin position="10"/>
        <end position="257"/>
    </location>
</feature>
<dbReference type="InterPro" id="IPR050228">
    <property type="entry name" value="Carboxylesterase_BioH"/>
</dbReference>
<accession>A0ABP7LAJ5</accession>
<dbReference type="GO" id="GO:0016787">
    <property type="term" value="F:hydrolase activity"/>
    <property type="evidence" value="ECO:0007669"/>
    <property type="project" value="UniProtKB-KW"/>
</dbReference>
<dbReference type="InterPro" id="IPR029058">
    <property type="entry name" value="AB_hydrolase_fold"/>
</dbReference>
<keyword evidence="2" id="KW-0378">Hydrolase</keyword>
<dbReference type="Gene3D" id="3.40.50.1820">
    <property type="entry name" value="alpha/beta hydrolase"/>
    <property type="match status" value="1"/>
</dbReference>
<evidence type="ECO:0000259" key="1">
    <source>
        <dbReference type="Pfam" id="PF12697"/>
    </source>
</evidence>
<dbReference type="PANTHER" id="PTHR43194:SF2">
    <property type="entry name" value="PEROXISOMAL MEMBRANE PROTEIN LPX1"/>
    <property type="match status" value="1"/>
</dbReference>
<evidence type="ECO:0000313" key="3">
    <source>
        <dbReference type="Proteomes" id="UP001501563"/>
    </source>
</evidence>
<proteinExistence type="predicted"/>
<dbReference type="EMBL" id="BAAAZA010000035">
    <property type="protein sequence ID" value="GAA3895955.1"/>
    <property type="molecule type" value="Genomic_DNA"/>
</dbReference>
<dbReference type="RefSeq" id="WP_345553567.1">
    <property type="nucleotide sequence ID" value="NZ_BAAAZA010000035.1"/>
</dbReference>
<sequence>MTGTSPARTVVLIHGLWMTPRSWEGWTERYQAQGHRVIAPAWPGLDGEVEEIRRNPSRIAGVGLGEVIARYEEVVRNLDEAPVIIGHSFGGAITQILLDRGLGSAGVAIDSAPVKGVLPLPYSTLKSAWPVLGNPANRNKAIALTPRQFHYGFTNTLSEEESAAVHERYQVPGSARVLFQGAFANFNPRAVTKIDARNPRRAPLLLIAGEKDHIVPPKINKANWRLYRKSPAVTEYHEFPGRSHFVIGQDGWEEVADHALDWATRHSRI</sequence>
<organism evidence="2 3">
    <name type="scientific">Streptomyces lannensis</name>
    <dbReference type="NCBI Taxonomy" id="766498"/>
    <lineage>
        <taxon>Bacteria</taxon>
        <taxon>Bacillati</taxon>
        <taxon>Actinomycetota</taxon>
        <taxon>Actinomycetes</taxon>
        <taxon>Kitasatosporales</taxon>
        <taxon>Streptomycetaceae</taxon>
        <taxon>Streptomyces</taxon>
    </lineage>
</organism>